<dbReference type="Gene3D" id="3.40.1350.10">
    <property type="match status" value="1"/>
</dbReference>
<gene>
    <name evidence="1" type="ORF">P343_18320</name>
</gene>
<evidence type="ECO:0000313" key="2">
    <source>
        <dbReference type="Proteomes" id="UP000018296"/>
    </source>
</evidence>
<dbReference type="RefSeq" id="WP_023511823.1">
    <property type="nucleotide sequence ID" value="NZ_AWTC01000032.1"/>
</dbReference>
<comment type="caution">
    <text evidence="1">The sequence shown here is derived from an EMBL/GenBank/DDBJ whole genome shotgun (WGS) entry which is preliminary data.</text>
</comment>
<accession>V6J0F3</accession>
<dbReference type="Proteomes" id="UP000018296">
    <property type="component" value="Unassembled WGS sequence"/>
</dbReference>
<dbReference type="GO" id="GO:0003676">
    <property type="term" value="F:nucleic acid binding"/>
    <property type="evidence" value="ECO:0007669"/>
    <property type="project" value="InterPro"/>
</dbReference>
<dbReference type="eggNOG" id="ENOG502Z9E1">
    <property type="taxonomic scope" value="Bacteria"/>
</dbReference>
<name>V6J0F3_9BACL</name>
<keyword evidence="2" id="KW-1185">Reference proteome</keyword>
<dbReference type="SUPFAM" id="SSF52980">
    <property type="entry name" value="Restriction endonuclease-like"/>
    <property type="match status" value="1"/>
</dbReference>
<dbReference type="OrthoDB" id="5291587at2"/>
<dbReference type="InterPro" id="IPR011335">
    <property type="entry name" value="Restrct_endonuc-II-like"/>
</dbReference>
<organism evidence="1 2">
    <name type="scientific">Sporolactobacillus laevolacticus DSM 442</name>
    <dbReference type="NCBI Taxonomy" id="1395513"/>
    <lineage>
        <taxon>Bacteria</taxon>
        <taxon>Bacillati</taxon>
        <taxon>Bacillota</taxon>
        <taxon>Bacilli</taxon>
        <taxon>Bacillales</taxon>
        <taxon>Sporolactobacillaceae</taxon>
        <taxon>Sporolactobacillus</taxon>
    </lineage>
</organism>
<reference evidence="1 2" key="1">
    <citation type="journal article" date="2013" name="Genome Announc.">
        <title>Genome Sequence of Sporolactobacillus laevolacticus DSM442, an Efficient Polymer-Grade D-Lactate Producer from Agricultural Waste Cottonseed as a Nitrogen Source.</title>
        <authorList>
            <person name="Wang H."/>
            <person name="Wang L."/>
            <person name="Ju J."/>
            <person name="Yu B."/>
            <person name="Ma Y."/>
        </authorList>
    </citation>
    <scope>NUCLEOTIDE SEQUENCE [LARGE SCALE GENOMIC DNA]</scope>
    <source>
        <strain evidence="1 2">DSM 442</strain>
    </source>
</reference>
<proteinExistence type="predicted"/>
<dbReference type="AlphaFoldDB" id="V6J0F3"/>
<dbReference type="EMBL" id="AWTC01000032">
    <property type="protein sequence ID" value="EST10234.1"/>
    <property type="molecule type" value="Genomic_DNA"/>
</dbReference>
<evidence type="ECO:0000313" key="1">
    <source>
        <dbReference type="EMBL" id="EST10234.1"/>
    </source>
</evidence>
<sequence length="85" mass="10035">MSRYSKLTEEKIIQYEKEGRGKGTGQNYNPQIKVQEFASKGTMTRTFGEKVQRQHDVFSNLEKACLYIMEYNLHVVDIREQYPLN</sequence>
<dbReference type="InterPro" id="IPR011856">
    <property type="entry name" value="tRNA_endonuc-like_dom_sf"/>
</dbReference>
<protein>
    <submittedName>
        <fullName evidence="1">Transposase</fullName>
    </submittedName>
</protein>